<dbReference type="Pfam" id="PF16344">
    <property type="entry name" value="FecR_C"/>
    <property type="match status" value="1"/>
</dbReference>
<accession>A0ABP8LNJ9</accession>
<feature type="domain" description="FecR protein" evidence="2">
    <location>
        <begin position="136"/>
        <end position="225"/>
    </location>
</feature>
<dbReference type="PANTHER" id="PTHR30273">
    <property type="entry name" value="PERIPLASMIC SIGNAL SENSOR AND SIGMA FACTOR ACTIVATOR FECR-RELATED"/>
    <property type="match status" value="1"/>
</dbReference>
<evidence type="ECO:0000313" key="5">
    <source>
        <dbReference type="Proteomes" id="UP001501508"/>
    </source>
</evidence>
<dbReference type="RefSeq" id="WP_345026198.1">
    <property type="nucleotide sequence ID" value="NZ_BAABEY010000001.1"/>
</dbReference>
<evidence type="ECO:0000313" key="4">
    <source>
        <dbReference type="EMBL" id="GAA4431663.1"/>
    </source>
</evidence>
<keyword evidence="5" id="KW-1185">Reference proteome</keyword>
<dbReference type="Pfam" id="PF04773">
    <property type="entry name" value="FecR"/>
    <property type="match status" value="1"/>
</dbReference>
<dbReference type="InterPro" id="IPR012373">
    <property type="entry name" value="Ferrdict_sens_TM"/>
</dbReference>
<dbReference type="PIRSF" id="PIRSF018266">
    <property type="entry name" value="FecR"/>
    <property type="match status" value="1"/>
</dbReference>
<dbReference type="InterPro" id="IPR032508">
    <property type="entry name" value="FecR_C"/>
</dbReference>
<keyword evidence="1" id="KW-1133">Transmembrane helix</keyword>
<dbReference type="Proteomes" id="UP001501508">
    <property type="component" value="Unassembled WGS sequence"/>
</dbReference>
<dbReference type="Gene3D" id="2.60.120.1440">
    <property type="match status" value="1"/>
</dbReference>
<comment type="caution">
    <text evidence="4">The sequence shown here is derived from an EMBL/GenBank/DDBJ whole genome shotgun (WGS) entry which is preliminary data.</text>
</comment>
<dbReference type="PANTHER" id="PTHR30273:SF2">
    <property type="entry name" value="PROTEIN FECR"/>
    <property type="match status" value="1"/>
</dbReference>
<proteinExistence type="predicted"/>
<evidence type="ECO:0000259" key="3">
    <source>
        <dbReference type="Pfam" id="PF16344"/>
    </source>
</evidence>
<evidence type="ECO:0000259" key="2">
    <source>
        <dbReference type="Pfam" id="PF04773"/>
    </source>
</evidence>
<feature type="domain" description="Protein FecR C-terminal" evidence="3">
    <location>
        <begin position="280"/>
        <end position="347"/>
    </location>
</feature>
<organism evidence="4 5">
    <name type="scientific">Ravibacter arvi</name>
    <dbReference type="NCBI Taxonomy" id="2051041"/>
    <lineage>
        <taxon>Bacteria</taxon>
        <taxon>Pseudomonadati</taxon>
        <taxon>Bacteroidota</taxon>
        <taxon>Cytophagia</taxon>
        <taxon>Cytophagales</taxon>
        <taxon>Spirosomataceae</taxon>
        <taxon>Ravibacter</taxon>
    </lineage>
</organism>
<dbReference type="EMBL" id="BAABEY010000001">
    <property type="protein sequence ID" value="GAA4431663.1"/>
    <property type="molecule type" value="Genomic_DNA"/>
</dbReference>
<dbReference type="Gene3D" id="3.55.50.30">
    <property type="match status" value="1"/>
</dbReference>
<keyword evidence="1" id="KW-0812">Transmembrane</keyword>
<sequence>MKSYEQYALEDFVQDFYFRRWALGMLDPKDNFWETWSESNPDKKLLMEEAASMVVGLAFRPEEVDEAEITQVIARIGQQIHKPPFFRRKWFSYAAAILMPAFIFVTLWGYLKDHYRTEKGDLRTTESGTAWSVNRSGKVITIPLPDGSLVKLSPASRLMVDKQFGKVYRKIWLEGEASFDVVRNPEHPFEVYAHNVVTKVLGTVFHVKAYEDDENVSVSVSSGKVTVQKAREKQETDEAIAEMVLTPNQQAVISRKNDKIIKTLIDAPAILKQPDRYGHFTFNDTPITEVFAALEQAYGIPIAYDKEKLAKCNLTARMTEEDLFNKLDLICETIPVSYRVTDGQILVDGPGCD</sequence>
<protein>
    <submittedName>
        <fullName evidence="4">FecR family protein</fullName>
    </submittedName>
</protein>
<keyword evidence="1" id="KW-0472">Membrane</keyword>
<reference evidence="5" key="1">
    <citation type="journal article" date="2019" name="Int. J. Syst. Evol. Microbiol.">
        <title>The Global Catalogue of Microorganisms (GCM) 10K type strain sequencing project: providing services to taxonomists for standard genome sequencing and annotation.</title>
        <authorList>
            <consortium name="The Broad Institute Genomics Platform"/>
            <consortium name="The Broad Institute Genome Sequencing Center for Infectious Disease"/>
            <person name="Wu L."/>
            <person name="Ma J."/>
        </authorList>
    </citation>
    <scope>NUCLEOTIDE SEQUENCE [LARGE SCALE GENOMIC DNA]</scope>
    <source>
        <strain evidence="5">JCM 31920</strain>
    </source>
</reference>
<name>A0ABP8LNJ9_9BACT</name>
<feature type="transmembrane region" description="Helical" evidence="1">
    <location>
        <begin position="90"/>
        <end position="111"/>
    </location>
</feature>
<dbReference type="InterPro" id="IPR006860">
    <property type="entry name" value="FecR"/>
</dbReference>
<gene>
    <name evidence="4" type="ORF">GCM10023091_02730</name>
</gene>
<evidence type="ECO:0000256" key="1">
    <source>
        <dbReference type="SAM" id="Phobius"/>
    </source>
</evidence>